<name>A0A4D4JAJ0_9PSEU</name>
<dbReference type="OrthoDB" id="9799036at2"/>
<dbReference type="Gene3D" id="3.10.129.10">
    <property type="entry name" value="Hotdog Thioesterase"/>
    <property type="match status" value="1"/>
</dbReference>
<sequence>MGVFVTAVRPRWSDMDAFGHVNHARTVTLLEEARIALLGDEAARRHADGMMRGMVVARLAVDYHAPLVYTGGDVRVEISVRDLRAASFTLDYAVRADPAGPVAVNAETLMVPYNVDSARPRRLTDAERDFLAGWRAGSRSA</sequence>
<comment type="caution">
    <text evidence="1">The sequence shown here is derived from an EMBL/GenBank/DDBJ whole genome shotgun (WGS) entry which is preliminary data.</text>
</comment>
<dbReference type="RefSeq" id="WP_137815365.1">
    <property type="nucleotide sequence ID" value="NZ_BJFL01000023.1"/>
</dbReference>
<accession>A0A4D4JAJ0</accession>
<dbReference type="Pfam" id="PF13279">
    <property type="entry name" value="4HBT_2"/>
    <property type="match status" value="1"/>
</dbReference>
<dbReference type="PANTHER" id="PTHR31793:SF24">
    <property type="entry name" value="LONG-CHAIN ACYL-COA THIOESTERASE FADM"/>
    <property type="match status" value="1"/>
</dbReference>
<dbReference type="AlphaFoldDB" id="A0A4D4JAJ0"/>
<gene>
    <name evidence="1" type="ORF">GTS_39750</name>
</gene>
<organism evidence="1 2">
    <name type="scientific">Gandjariella thermophila</name>
    <dbReference type="NCBI Taxonomy" id="1931992"/>
    <lineage>
        <taxon>Bacteria</taxon>
        <taxon>Bacillati</taxon>
        <taxon>Actinomycetota</taxon>
        <taxon>Actinomycetes</taxon>
        <taxon>Pseudonocardiales</taxon>
        <taxon>Pseudonocardiaceae</taxon>
        <taxon>Gandjariella</taxon>
    </lineage>
</organism>
<proteinExistence type="predicted"/>
<dbReference type="SUPFAM" id="SSF54637">
    <property type="entry name" value="Thioesterase/thiol ester dehydrase-isomerase"/>
    <property type="match status" value="1"/>
</dbReference>
<dbReference type="GO" id="GO:0047617">
    <property type="term" value="F:fatty acyl-CoA hydrolase activity"/>
    <property type="evidence" value="ECO:0007669"/>
    <property type="project" value="TreeGrafter"/>
</dbReference>
<dbReference type="Proteomes" id="UP000298860">
    <property type="component" value="Unassembled WGS sequence"/>
</dbReference>
<dbReference type="CDD" id="cd00586">
    <property type="entry name" value="4HBT"/>
    <property type="match status" value="1"/>
</dbReference>
<reference evidence="2" key="1">
    <citation type="submission" date="2019-04" db="EMBL/GenBank/DDBJ databases">
        <title>Draft genome sequence of Pseudonocardiaceae bacterium SL3-2-4.</title>
        <authorList>
            <person name="Ningsih F."/>
            <person name="Yokota A."/>
            <person name="Sakai Y."/>
            <person name="Nanatani K."/>
            <person name="Yabe S."/>
            <person name="Oetari A."/>
            <person name="Sjamsuridzal W."/>
        </authorList>
    </citation>
    <scope>NUCLEOTIDE SEQUENCE [LARGE SCALE GENOMIC DNA]</scope>
    <source>
        <strain evidence="2">SL3-2-4</strain>
    </source>
</reference>
<evidence type="ECO:0000313" key="1">
    <source>
        <dbReference type="EMBL" id="GDY32342.1"/>
    </source>
</evidence>
<evidence type="ECO:0000313" key="2">
    <source>
        <dbReference type="Proteomes" id="UP000298860"/>
    </source>
</evidence>
<dbReference type="InterPro" id="IPR050563">
    <property type="entry name" value="4-hydroxybenzoyl-CoA_TE"/>
</dbReference>
<keyword evidence="2" id="KW-1185">Reference proteome</keyword>
<protein>
    <submittedName>
        <fullName evidence="1">Thioesterase</fullName>
    </submittedName>
</protein>
<dbReference type="PANTHER" id="PTHR31793">
    <property type="entry name" value="4-HYDROXYBENZOYL-COA THIOESTERASE FAMILY MEMBER"/>
    <property type="match status" value="1"/>
</dbReference>
<dbReference type="InterPro" id="IPR029069">
    <property type="entry name" value="HotDog_dom_sf"/>
</dbReference>
<dbReference type="EMBL" id="BJFL01000023">
    <property type="protein sequence ID" value="GDY32342.1"/>
    <property type="molecule type" value="Genomic_DNA"/>
</dbReference>